<accession>A0A7R9H5X9</accession>
<dbReference type="Pfam" id="PF00554">
    <property type="entry name" value="RHD_DNA_bind"/>
    <property type="match status" value="1"/>
</dbReference>
<comment type="function">
    <text evidence="17">Transcription factor involved, among others, in the transcriptional regulation of osmoprotective and inflammatory genes. Binds the DNA consensus sequence 5'-[ACT][AG]TGGAAA[CAT]A[TA][ATC][CA][ATG][GT][GAC][CG][CT]-3'. Mediates the transcriptional response to hypertonicity. Positively regulates the transcription of LCN2 and S100A4 genes; optimal transactivation of these genes requires the presence of DDX5/DDX17. Also involved in the DNA damage response by preventing formation of R-loops; R-loops are composed of a DNA:RNA hybrid and the associated non-template single-stranded DNA.</text>
</comment>
<feature type="region of interest" description="Disordered" evidence="21">
    <location>
        <begin position="108"/>
        <end position="129"/>
    </location>
</feature>
<evidence type="ECO:0000256" key="17">
    <source>
        <dbReference type="ARBA" id="ARBA00055141"/>
    </source>
</evidence>
<evidence type="ECO:0000256" key="19">
    <source>
        <dbReference type="ARBA" id="ARBA00072227"/>
    </source>
</evidence>
<dbReference type="EMBL" id="OC320928">
    <property type="protein sequence ID" value="CAD7409089.1"/>
    <property type="molecule type" value="Genomic_DNA"/>
</dbReference>
<protein>
    <recommendedName>
        <fullName evidence="19">Nuclear factor of activated T-cells 5</fullName>
    </recommendedName>
    <alternativeName>
        <fullName evidence="20">T-cell transcription factor NFAT5</fullName>
    </alternativeName>
</protein>
<dbReference type="GO" id="GO:0045944">
    <property type="term" value="P:positive regulation of transcription by RNA polymerase II"/>
    <property type="evidence" value="ECO:0007669"/>
    <property type="project" value="UniProtKB-ARBA"/>
</dbReference>
<dbReference type="InterPro" id="IPR002909">
    <property type="entry name" value="IPT_dom"/>
</dbReference>
<dbReference type="Gene3D" id="2.60.40.10">
    <property type="entry name" value="Immunoglobulins"/>
    <property type="match status" value="1"/>
</dbReference>
<evidence type="ECO:0000256" key="6">
    <source>
        <dbReference type="ARBA" id="ARBA00022499"/>
    </source>
</evidence>
<gene>
    <name evidence="23" type="ORF">TCEB3V08_LOCUS9860</name>
</gene>
<evidence type="ECO:0000256" key="4">
    <source>
        <dbReference type="ARBA" id="ARBA00022454"/>
    </source>
</evidence>
<sequence>MKLTLGTAPTTRVHRRVGKGAATKRSAVSQQQRLLSAREQERTAVDPCDNSNDSGLGYDHPPEFSLIARNTFRFTEKETPWMLEHSEAKRKKLEIKLESDNANDKYSFSNTMNCRGKKGTPDTSGRGRGLSHQLAALSNNRWALWRGVSAVNSPAENNQLLRTDTQTGPPVRTEPPVSRAHGKFQTRCAQVNVPSRRTTGPMTLTSQLLGASRNGKTHLQILCQPEQQHRARYQTEGSRGAVKDRSGNGFPVIKLEGYDKPTTLQVFIGTDMGRVAPHMFYQACRVSGKNSTPCIEKKMDGTVVIEVNFDPAKNMVITCDCVGILKERNVDVEHRFPEHSAARNKKKSTRCRMVFRTTITHPDGSTEVLQISSQQIVCTQPPGIPEICKKSLTTCPCTGGMELFMFGKNFLKDTRVVFQHTASESPWEEAVQPDKEFLQQTHLVCVVPPYRHHNITEAVSVRLMVVSSGKMSEAHTFTYTPITTQQQPGMC</sequence>
<dbReference type="InterPro" id="IPR032397">
    <property type="entry name" value="RHD_dimer"/>
</dbReference>
<evidence type="ECO:0000256" key="7">
    <source>
        <dbReference type="ARBA" id="ARBA00022553"/>
    </source>
</evidence>
<dbReference type="SMART" id="SM00429">
    <property type="entry name" value="IPT"/>
    <property type="match status" value="1"/>
</dbReference>
<keyword evidence="8" id="KW-0227">DNA damage</keyword>
<keyword evidence="9" id="KW-0013">ADP-ribosylation</keyword>
<dbReference type="Gene3D" id="2.60.40.340">
    <property type="entry name" value="Rel homology domain (RHD), DNA-binding domain"/>
    <property type="match status" value="1"/>
</dbReference>
<evidence type="ECO:0000256" key="10">
    <source>
        <dbReference type="ARBA" id="ARBA00022843"/>
    </source>
</evidence>
<dbReference type="GO" id="GO:0005634">
    <property type="term" value="C:nucleus"/>
    <property type="evidence" value="ECO:0007669"/>
    <property type="project" value="UniProtKB-SubCell"/>
</dbReference>
<dbReference type="PROSITE" id="PS50254">
    <property type="entry name" value="REL_2"/>
    <property type="match status" value="1"/>
</dbReference>
<dbReference type="InterPro" id="IPR008967">
    <property type="entry name" value="p53-like_TF_DNA-bd_sf"/>
</dbReference>
<evidence type="ECO:0000256" key="21">
    <source>
        <dbReference type="SAM" id="MobiDB-lite"/>
    </source>
</evidence>
<keyword evidence="14" id="KW-0010">Activator</keyword>
<proteinExistence type="predicted"/>
<keyword evidence="11" id="KW-0007">Acetylation</keyword>
<dbReference type="Pfam" id="PF16179">
    <property type="entry name" value="RHD_dimer"/>
    <property type="match status" value="1"/>
</dbReference>
<keyword evidence="4" id="KW-0158">Chromosome</keyword>
<dbReference type="GO" id="GO:0048731">
    <property type="term" value="P:system development"/>
    <property type="evidence" value="ECO:0007669"/>
    <property type="project" value="UniProtKB-ARBA"/>
</dbReference>
<name>A0A7R9H5X9_TIMCR</name>
<keyword evidence="6" id="KW-1017">Isopeptide bond</keyword>
<dbReference type="GO" id="GO:0005667">
    <property type="term" value="C:transcription regulator complex"/>
    <property type="evidence" value="ECO:0007669"/>
    <property type="project" value="TreeGrafter"/>
</dbReference>
<evidence type="ECO:0000256" key="9">
    <source>
        <dbReference type="ARBA" id="ARBA00022765"/>
    </source>
</evidence>
<dbReference type="PANTHER" id="PTHR12533:SF7">
    <property type="entry name" value="NFAT NUCLEAR FACTOR, ISOFORM B"/>
    <property type="match status" value="1"/>
</dbReference>
<keyword evidence="5" id="KW-0963">Cytoplasm</keyword>
<comment type="subcellular location">
    <subcellularLocation>
        <location evidence="2">Chromosome</location>
    </subcellularLocation>
    <subcellularLocation>
        <location evidence="3">Cytoplasm</location>
    </subcellularLocation>
    <subcellularLocation>
        <location evidence="1">Nucleus</location>
    </subcellularLocation>
</comment>
<evidence type="ECO:0000256" key="1">
    <source>
        <dbReference type="ARBA" id="ARBA00004123"/>
    </source>
</evidence>
<evidence type="ECO:0000256" key="14">
    <source>
        <dbReference type="ARBA" id="ARBA00023159"/>
    </source>
</evidence>
<dbReference type="PANTHER" id="PTHR12533">
    <property type="entry name" value="NFAT"/>
    <property type="match status" value="1"/>
</dbReference>
<dbReference type="GO" id="GO:0048468">
    <property type="term" value="P:cell development"/>
    <property type="evidence" value="ECO:0007669"/>
    <property type="project" value="UniProtKB-ARBA"/>
</dbReference>
<dbReference type="FunFam" id="2.60.40.10:FF:000174">
    <property type="entry name" value="Nuclear factor of activated T-cells 5, tonicity-responsive"/>
    <property type="match status" value="1"/>
</dbReference>
<dbReference type="GO" id="GO:0000978">
    <property type="term" value="F:RNA polymerase II cis-regulatory region sequence-specific DNA binding"/>
    <property type="evidence" value="ECO:0007669"/>
    <property type="project" value="TreeGrafter"/>
</dbReference>
<keyword evidence="13" id="KW-0238">DNA-binding</keyword>
<dbReference type="AlphaFoldDB" id="A0A7R9H5X9"/>
<dbReference type="InterPro" id="IPR037059">
    <property type="entry name" value="RHD_DNA_bind_dom_sf"/>
</dbReference>
<dbReference type="SUPFAM" id="SSF49417">
    <property type="entry name" value="p53-like transcription factors"/>
    <property type="match status" value="1"/>
</dbReference>
<feature type="region of interest" description="Disordered" evidence="21">
    <location>
        <begin position="160"/>
        <end position="182"/>
    </location>
</feature>
<keyword evidence="7" id="KW-0597">Phosphoprotein</keyword>
<dbReference type="InterPro" id="IPR013783">
    <property type="entry name" value="Ig-like_fold"/>
</dbReference>
<evidence type="ECO:0000256" key="18">
    <source>
        <dbReference type="ARBA" id="ARBA00065799"/>
    </source>
</evidence>
<keyword evidence="15" id="KW-0804">Transcription</keyword>
<dbReference type="GO" id="GO:0005737">
    <property type="term" value="C:cytoplasm"/>
    <property type="evidence" value="ECO:0007669"/>
    <property type="project" value="UniProtKB-SubCell"/>
</dbReference>
<evidence type="ECO:0000256" key="11">
    <source>
        <dbReference type="ARBA" id="ARBA00022990"/>
    </source>
</evidence>
<dbReference type="InterPro" id="IPR014756">
    <property type="entry name" value="Ig_E-set"/>
</dbReference>
<dbReference type="GO" id="GO:1902531">
    <property type="term" value="P:regulation of intracellular signal transduction"/>
    <property type="evidence" value="ECO:0007669"/>
    <property type="project" value="UniProtKB-ARBA"/>
</dbReference>
<keyword evidence="10" id="KW-0832">Ubl conjugation</keyword>
<dbReference type="GO" id="GO:0000981">
    <property type="term" value="F:DNA-binding transcription factor activity, RNA polymerase II-specific"/>
    <property type="evidence" value="ECO:0007669"/>
    <property type="project" value="TreeGrafter"/>
</dbReference>
<dbReference type="PRINTS" id="PR01789">
    <property type="entry name" value="NUCFACTORATC"/>
</dbReference>
<dbReference type="GO" id="GO:0005694">
    <property type="term" value="C:chromosome"/>
    <property type="evidence" value="ECO:0007669"/>
    <property type="project" value="UniProtKB-SubCell"/>
</dbReference>
<evidence type="ECO:0000259" key="22">
    <source>
        <dbReference type="PROSITE" id="PS50254"/>
    </source>
</evidence>
<organism evidence="23">
    <name type="scientific">Timema cristinae</name>
    <name type="common">Walking stick</name>
    <dbReference type="NCBI Taxonomy" id="61476"/>
    <lineage>
        <taxon>Eukaryota</taxon>
        <taxon>Metazoa</taxon>
        <taxon>Ecdysozoa</taxon>
        <taxon>Arthropoda</taxon>
        <taxon>Hexapoda</taxon>
        <taxon>Insecta</taxon>
        <taxon>Pterygota</taxon>
        <taxon>Neoptera</taxon>
        <taxon>Polyneoptera</taxon>
        <taxon>Phasmatodea</taxon>
        <taxon>Timematodea</taxon>
        <taxon>Timematoidea</taxon>
        <taxon>Timematidae</taxon>
        <taxon>Timema</taxon>
    </lineage>
</organism>
<dbReference type="InterPro" id="IPR011539">
    <property type="entry name" value="RHD_DNA_bind_dom"/>
</dbReference>
<dbReference type="InterPro" id="IPR008366">
    <property type="entry name" value="NFAT"/>
</dbReference>
<evidence type="ECO:0000256" key="5">
    <source>
        <dbReference type="ARBA" id="ARBA00022490"/>
    </source>
</evidence>
<evidence type="ECO:0000256" key="13">
    <source>
        <dbReference type="ARBA" id="ARBA00023125"/>
    </source>
</evidence>
<dbReference type="SUPFAM" id="SSF81296">
    <property type="entry name" value="E set domains"/>
    <property type="match status" value="1"/>
</dbReference>
<feature type="region of interest" description="Disordered" evidence="21">
    <location>
        <begin position="1"/>
        <end position="59"/>
    </location>
</feature>
<keyword evidence="12" id="KW-0805">Transcription regulation</keyword>
<evidence type="ECO:0000256" key="2">
    <source>
        <dbReference type="ARBA" id="ARBA00004286"/>
    </source>
</evidence>
<dbReference type="GO" id="GO:0010467">
    <property type="term" value="P:gene expression"/>
    <property type="evidence" value="ECO:0007669"/>
    <property type="project" value="UniProtKB-ARBA"/>
</dbReference>
<comment type="subunit">
    <text evidence="18">Homodimer when bound to DNA, completely encircles its DNA target. Interacts with CIDEC; this interaction is direct and retains NFAT5 in the cytoplasm. Does not bind with Fos and Jun transcription factors. Interacts with DDX5 and DDX17; this interaction leads to DDX5/DDX17 recruitment to LNC2 and S100A4 promoters and NFAT5-mediated DDX5/DDX17-enhanced transactivation.</text>
</comment>
<feature type="domain" description="RHD" evidence="22">
    <location>
        <begin position="219"/>
        <end position="383"/>
    </location>
</feature>
<evidence type="ECO:0000256" key="3">
    <source>
        <dbReference type="ARBA" id="ARBA00004496"/>
    </source>
</evidence>
<evidence type="ECO:0000256" key="12">
    <source>
        <dbReference type="ARBA" id="ARBA00023015"/>
    </source>
</evidence>
<evidence type="ECO:0000256" key="16">
    <source>
        <dbReference type="ARBA" id="ARBA00023242"/>
    </source>
</evidence>
<reference evidence="23" key="1">
    <citation type="submission" date="2020-11" db="EMBL/GenBank/DDBJ databases">
        <authorList>
            <person name="Tran Van P."/>
        </authorList>
    </citation>
    <scope>NUCLEOTIDE SEQUENCE</scope>
</reference>
<keyword evidence="16" id="KW-0539">Nucleus</keyword>
<evidence type="ECO:0000313" key="23">
    <source>
        <dbReference type="EMBL" id="CAD7409089.1"/>
    </source>
</evidence>
<evidence type="ECO:0000256" key="15">
    <source>
        <dbReference type="ARBA" id="ARBA00023163"/>
    </source>
</evidence>
<dbReference type="GO" id="GO:0006974">
    <property type="term" value="P:DNA damage response"/>
    <property type="evidence" value="ECO:0007669"/>
    <property type="project" value="UniProtKB-KW"/>
</dbReference>
<evidence type="ECO:0000256" key="8">
    <source>
        <dbReference type="ARBA" id="ARBA00022763"/>
    </source>
</evidence>
<evidence type="ECO:0000256" key="20">
    <source>
        <dbReference type="ARBA" id="ARBA00080722"/>
    </source>
</evidence>
<dbReference type="FunFam" id="2.60.40.340:FF:000002">
    <property type="entry name" value="Nuclear factor of activated T-cells 5, tonicity-responsive"/>
    <property type="match status" value="1"/>
</dbReference>